<dbReference type="GeneID" id="114802176"/>
<dbReference type="PANTHER" id="PTHR16186:SF11">
    <property type="entry name" value="SIGNAL-TRANSDUCING ADAPTOR PROTEIN 2"/>
    <property type="match status" value="1"/>
</dbReference>
<evidence type="ECO:0000259" key="5">
    <source>
        <dbReference type="PROSITE" id="PS50001"/>
    </source>
</evidence>
<dbReference type="InterPro" id="IPR001849">
    <property type="entry name" value="PH_domain"/>
</dbReference>
<dbReference type="Pfam" id="PF00169">
    <property type="entry name" value="PH"/>
    <property type="match status" value="1"/>
</dbReference>
<dbReference type="RefSeq" id="XP_028856712.1">
    <property type="nucleotide sequence ID" value="XM_029000879.1"/>
</dbReference>
<evidence type="ECO:0000256" key="1">
    <source>
        <dbReference type="ARBA" id="ARBA00022553"/>
    </source>
</evidence>
<dbReference type="Ensembl" id="ENSDCDT00010046460.1">
    <property type="protein sequence ID" value="ENSDCDP00010036953.1"/>
    <property type="gene ID" value="ENSDCDG00010024139.1"/>
</dbReference>
<dbReference type="Proteomes" id="UP000694580">
    <property type="component" value="Chromosome 13"/>
</dbReference>
<dbReference type="SUPFAM" id="SSF55550">
    <property type="entry name" value="SH2 domain"/>
    <property type="match status" value="1"/>
</dbReference>
<dbReference type="Gene3D" id="3.30.505.10">
    <property type="entry name" value="SH2 domain"/>
    <property type="match status" value="1"/>
</dbReference>
<dbReference type="GeneTree" id="ENSGT00530000063841"/>
<dbReference type="SMART" id="SM00233">
    <property type="entry name" value="PH"/>
    <property type="match status" value="1"/>
</dbReference>
<protein>
    <recommendedName>
        <fullName evidence="5">SH2 domain-containing protein</fullName>
    </recommendedName>
</protein>
<reference evidence="6" key="2">
    <citation type="submission" date="2025-08" db="UniProtKB">
        <authorList>
            <consortium name="Ensembl"/>
        </authorList>
    </citation>
    <scope>IDENTIFICATION</scope>
</reference>
<proteinExistence type="predicted"/>
<dbReference type="SMART" id="SM00252">
    <property type="entry name" value="SH2"/>
    <property type="match status" value="1"/>
</dbReference>
<dbReference type="PROSITE" id="PS50001">
    <property type="entry name" value="SH2"/>
    <property type="match status" value="1"/>
</dbReference>
<evidence type="ECO:0000256" key="3">
    <source>
        <dbReference type="PROSITE-ProRule" id="PRU00191"/>
    </source>
</evidence>
<keyword evidence="1" id="KW-0597">Phosphoprotein</keyword>
<gene>
    <name evidence="6" type="primary">stap2b</name>
</gene>
<reference evidence="6 7" key="1">
    <citation type="submission" date="2020-06" db="EMBL/GenBank/DDBJ databases">
        <authorList>
            <consortium name="Wellcome Sanger Institute Data Sharing"/>
        </authorList>
    </citation>
    <scope>NUCLEOTIDE SEQUENCE [LARGE SCALE GENOMIC DNA]</scope>
</reference>
<feature type="region of interest" description="Disordered" evidence="4">
    <location>
        <begin position="294"/>
        <end position="313"/>
    </location>
</feature>
<reference evidence="6" key="3">
    <citation type="submission" date="2025-09" db="UniProtKB">
        <authorList>
            <consortium name="Ensembl"/>
        </authorList>
    </citation>
    <scope>IDENTIFICATION</scope>
</reference>
<dbReference type="InterPro" id="IPR039111">
    <property type="entry name" value="STAP1/STAP2"/>
</dbReference>
<keyword evidence="2 3" id="KW-0727">SH2 domain</keyword>
<accession>A0AAY4CUZ4</accession>
<evidence type="ECO:0000313" key="7">
    <source>
        <dbReference type="Proteomes" id="UP000694580"/>
    </source>
</evidence>
<dbReference type="GO" id="GO:0035591">
    <property type="term" value="F:signaling adaptor activity"/>
    <property type="evidence" value="ECO:0007669"/>
    <property type="project" value="InterPro"/>
</dbReference>
<organism evidence="6 7">
    <name type="scientific">Denticeps clupeoides</name>
    <name type="common">denticle herring</name>
    <dbReference type="NCBI Taxonomy" id="299321"/>
    <lineage>
        <taxon>Eukaryota</taxon>
        <taxon>Metazoa</taxon>
        <taxon>Chordata</taxon>
        <taxon>Craniata</taxon>
        <taxon>Vertebrata</taxon>
        <taxon>Euteleostomi</taxon>
        <taxon>Actinopterygii</taxon>
        <taxon>Neopterygii</taxon>
        <taxon>Teleostei</taxon>
        <taxon>Clupei</taxon>
        <taxon>Clupeiformes</taxon>
        <taxon>Denticipitoidei</taxon>
        <taxon>Denticipitidae</taxon>
        <taxon>Denticeps</taxon>
    </lineage>
</organism>
<evidence type="ECO:0000256" key="4">
    <source>
        <dbReference type="SAM" id="MobiDB-lite"/>
    </source>
</evidence>
<dbReference type="InterPro" id="IPR036860">
    <property type="entry name" value="SH2_dom_sf"/>
</dbReference>
<keyword evidence="7" id="KW-1185">Reference proteome</keyword>
<evidence type="ECO:0000313" key="6">
    <source>
        <dbReference type="Ensembl" id="ENSDCDP00010036953.1"/>
    </source>
</evidence>
<name>A0AAY4CUZ4_9TELE</name>
<dbReference type="InterPro" id="IPR000980">
    <property type="entry name" value="SH2"/>
</dbReference>
<sequence length="407" mass="46348">MAARPRRHRAQLPACYHEGYLEKRTFRDKTSRKLWACLCGNALFFFNTSTENEYIEKIDLSNLTSVTDDCSRDRNLEAGRLNLHLKEGDVKITVPSLEARELWKGYILSVWQLSVPSSLNLLPGQIHMMREVVESEKQRRRSVPTSPLASNVQADAECPFYVAVLSDMPACFRRVSRSEAEVLLDRYPEHGNMLLRPGRDGESFAVTTRQDLSTHANQSDVKRVLQPVFRHYRVTRKHEGGFAIDVEHPILCSSLHDVINYLFEKTSGALKPFIMDETYEKKITYVHENEESGEQSVQSVVTMPRVPPKPEQKQRLQCETENMNFYLNEPRASVSDEDQEVAVMKPPSPQARSGPEKKALMPPAVGILAASRICATPETQDKRSSMVADSSFKEELARRLKIRANQQ</sequence>
<feature type="domain" description="SH2" evidence="5">
    <location>
        <begin position="160"/>
        <end position="278"/>
    </location>
</feature>
<dbReference type="AlphaFoldDB" id="A0AAY4CUZ4"/>
<evidence type="ECO:0000256" key="2">
    <source>
        <dbReference type="ARBA" id="ARBA00022999"/>
    </source>
</evidence>
<dbReference type="PANTHER" id="PTHR16186">
    <property type="entry name" value="SIGNAL-TRANSDUCING ADAPTOR PROTEIN-RELATED"/>
    <property type="match status" value="1"/>
</dbReference>
<dbReference type="InterPro" id="IPR011993">
    <property type="entry name" value="PH-like_dom_sf"/>
</dbReference>
<dbReference type="SUPFAM" id="SSF50729">
    <property type="entry name" value="PH domain-like"/>
    <property type="match status" value="1"/>
</dbReference>
<dbReference type="Gene3D" id="2.30.29.30">
    <property type="entry name" value="Pleckstrin-homology domain (PH domain)/Phosphotyrosine-binding domain (PTB)"/>
    <property type="match status" value="1"/>
</dbReference>